<comment type="similarity">
    <text evidence="1 5">Belongs to the antibiotic N-acetyltransferase family.</text>
</comment>
<accession>A0A1I5TYG4</accession>
<dbReference type="EMBL" id="FOWR01000028">
    <property type="protein sequence ID" value="SFP88083.1"/>
    <property type="molecule type" value="Genomic_DNA"/>
</dbReference>
<dbReference type="Proteomes" id="UP000182692">
    <property type="component" value="Unassembled WGS sequence"/>
</dbReference>
<dbReference type="RefSeq" id="WP_017014955.1">
    <property type="nucleotide sequence ID" value="NZ_FOWR01000028.1"/>
</dbReference>
<dbReference type="PANTHER" id="PTHR11104">
    <property type="entry name" value="AMINOGLYCOSIDE N3-ACETYLTRANSFERASE"/>
    <property type="match status" value="1"/>
</dbReference>
<name>A0A1I5TYG4_9GAMM</name>
<dbReference type="GO" id="GO:0046353">
    <property type="term" value="F:aminoglycoside 3-N-acetyltransferase activity"/>
    <property type="evidence" value="ECO:0007669"/>
    <property type="project" value="UniProtKB-EC"/>
</dbReference>
<evidence type="ECO:0000256" key="3">
    <source>
        <dbReference type="ARBA" id="ARBA00022679"/>
    </source>
</evidence>
<dbReference type="Pfam" id="PF02522">
    <property type="entry name" value="Antibiotic_NAT"/>
    <property type="match status" value="1"/>
</dbReference>
<dbReference type="EC" id="2.3.1.-" evidence="5"/>
<dbReference type="STRING" id="1121869.SAMN03084138_03380"/>
<dbReference type="GeneID" id="35874286"/>
<evidence type="ECO:0000256" key="1">
    <source>
        <dbReference type="ARBA" id="ARBA00006383"/>
    </source>
</evidence>
<evidence type="ECO:0000313" key="7">
    <source>
        <dbReference type="Proteomes" id="UP000182692"/>
    </source>
</evidence>
<reference evidence="6 7" key="1">
    <citation type="submission" date="2016-10" db="EMBL/GenBank/DDBJ databases">
        <authorList>
            <person name="de Groot N.N."/>
        </authorList>
    </citation>
    <scope>NUCLEOTIDE SEQUENCE [LARGE SCALE GENOMIC DNA]</scope>
    <source>
        <strain evidence="6 7">DSM 15893</strain>
    </source>
</reference>
<dbReference type="GO" id="GO:0046677">
    <property type="term" value="P:response to antibiotic"/>
    <property type="evidence" value="ECO:0007669"/>
    <property type="project" value="UniProtKB-KW"/>
</dbReference>
<gene>
    <name evidence="6" type="ORF">SAMN03084138_03380</name>
</gene>
<organism evidence="6 7">
    <name type="scientific">Enterovibrio norvegicus DSM 15893</name>
    <dbReference type="NCBI Taxonomy" id="1121869"/>
    <lineage>
        <taxon>Bacteria</taxon>
        <taxon>Pseudomonadati</taxon>
        <taxon>Pseudomonadota</taxon>
        <taxon>Gammaproteobacteria</taxon>
        <taxon>Vibrionales</taxon>
        <taxon>Vibrionaceae</taxon>
        <taxon>Enterovibrio</taxon>
    </lineage>
</organism>
<proteinExistence type="inferred from homology"/>
<keyword evidence="5" id="KW-0046">Antibiotic resistance</keyword>
<dbReference type="InterPro" id="IPR003679">
    <property type="entry name" value="Amioglycoside_AcTrfase"/>
</dbReference>
<evidence type="ECO:0000256" key="2">
    <source>
        <dbReference type="ARBA" id="ARBA00012882"/>
    </source>
</evidence>
<evidence type="ECO:0000256" key="5">
    <source>
        <dbReference type="RuleBase" id="RU365031"/>
    </source>
</evidence>
<dbReference type="OrthoDB" id="7330654at2"/>
<dbReference type="SUPFAM" id="SSF110710">
    <property type="entry name" value="TTHA0583/YokD-like"/>
    <property type="match status" value="1"/>
</dbReference>
<evidence type="ECO:0000313" key="6">
    <source>
        <dbReference type="EMBL" id="SFP88083.1"/>
    </source>
</evidence>
<comment type="catalytic activity">
    <reaction evidence="5">
        <text>a 2-deoxystreptamine antibiotic + acetyl-CoA = an N(3)-acetyl-2-deoxystreptamine antibiotic + CoA + H(+)</text>
        <dbReference type="Rhea" id="RHEA:12665"/>
        <dbReference type="ChEBI" id="CHEBI:15378"/>
        <dbReference type="ChEBI" id="CHEBI:57287"/>
        <dbReference type="ChEBI" id="CHEBI:57288"/>
        <dbReference type="ChEBI" id="CHEBI:57921"/>
        <dbReference type="ChEBI" id="CHEBI:77452"/>
        <dbReference type="EC" id="2.3.1.81"/>
    </reaction>
</comment>
<protein>
    <recommendedName>
        <fullName evidence="2 5">Aminoglycoside N(3)-acetyltransferase</fullName>
        <ecNumber evidence="5">2.3.1.-</ecNumber>
    </recommendedName>
</protein>
<dbReference type="InterPro" id="IPR028345">
    <property type="entry name" value="Antibiotic_NAT-like"/>
</dbReference>
<sequence>MTTTQSDVQHAIKALALENKVLFVHSSIRSFGHLDGGPDTLFDALLEAGCTLVVPTFNYDTLCLPPNGDPYRQNGYRGELQLEETVTFCGEENRLEPSMGAISKALLHRPDRIRSTHPICSYAALGPHAEAILSKQTNDDIYGLYACDEAKDALVISMGVPLTTITPIHYAEQLAGRNLLRRWAKTYTRGIVETSVGSCSEGFNKFAPLLTEISQQAKVGHSTWTAYPLRALVQTCANAIKTTPTITHCGDEKCYRCADMEKGGLVKA</sequence>
<evidence type="ECO:0000256" key="4">
    <source>
        <dbReference type="ARBA" id="ARBA00023315"/>
    </source>
</evidence>
<dbReference type="AlphaFoldDB" id="A0A1I5TYG4"/>
<dbReference type="PANTHER" id="PTHR11104:SF0">
    <property type="entry name" value="SPBETA PROPHAGE-DERIVED AMINOGLYCOSIDE N(3')-ACETYLTRANSFERASE-LIKE PROTEIN YOKD"/>
    <property type="match status" value="1"/>
</dbReference>
<keyword evidence="3 5" id="KW-0808">Transferase</keyword>
<keyword evidence="4 5" id="KW-0012">Acyltransferase</keyword>